<comment type="caution">
    <text evidence="2">The sequence shown here is derived from an EMBL/GenBank/DDBJ whole genome shotgun (WGS) entry which is preliminary data.</text>
</comment>
<sequence length="372" mass="40645">MAGFLLFCDVRVNGRKMTLSKEEDIEIERKLRILNKPPVKTLQIDCITFDCIEIHKQPALDHPLLINHTIQMRPSSLPVETNPISVTSTMLFGNKLGRKGCPHGTVIIRRTTKENLINSQLFSIFSRSVKSKVLPVIDPIASSSAPANHHFAQFHAYGEDFYGAKGSPTVHGVPRIPSKHGSSAFIILGRGKDETYNATHAGWTVSSTIYGDDRTHFTILWTGLADNAKVIYMGGIAHAPQNEPSPPMGSGHFPEEGPDKAGSFSGIQYIDVKNNFRYPARRETFVDAPNCYRTSIAFDPGLDDGLVGCAGPLSIDCSSGGGLFFDGPLPSPDHVPVCAKKPPPTPWQAPLIAYSMLLTCEARDVIPYDYTA</sequence>
<evidence type="ECO:0000313" key="3">
    <source>
        <dbReference type="Proteomes" id="UP001180020"/>
    </source>
</evidence>
<dbReference type="Pfam" id="PF14365">
    <property type="entry name" value="Neprosin_AP"/>
    <property type="match status" value="1"/>
</dbReference>
<accession>A0AAV9EKV2</accession>
<dbReference type="Proteomes" id="UP001180020">
    <property type="component" value="Unassembled WGS sequence"/>
</dbReference>
<feature type="domain" description="Neprosin PEP catalytic" evidence="1">
    <location>
        <begin position="43"/>
        <end position="318"/>
    </location>
</feature>
<protein>
    <recommendedName>
        <fullName evidence="1">Neprosin PEP catalytic domain-containing protein</fullName>
    </recommendedName>
</protein>
<dbReference type="PROSITE" id="PS52045">
    <property type="entry name" value="NEPROSIN_PEP_CD"/>
    <property type="match status" value="1"/>
</dbReference>
<dbReference type="InterPro" id="IPR004314">
    <property type="entry name" value="Neprosin"/>
</dbReference>
<keyword evidence="3" id="KW-1185">Reference proteome</keyword>
<reference evidence="2" key="2">
    <citation type="submission" date="2023-06" db="EMBL/GenBank/DDBJ databases">
        <authorList>
            <person name="Ma L."/>
            <person name="Liu K.-W."/>
            <person name="Li Z."/>
            <person name="Hsiao Y.-Y."/>
            <person name="Qi Y."/>
            <person name="Fu T."/>
            <person name="Tang G."/>
            <person name="Zhang D."/>
            <person name="Sun W.-H."/>
            <person name="Liu D.-K."/>
            <person name="Li Y."/>
            <person name="Chen G.-Z."/>
            <person name="Liu X.-D."/>
            <person name="Liao X.-Y."/>
            <person name="Jiang Y.-T."/>
            <person name="Yu X."/>
            <person name="Hao Y."/>
            <person name="Huang J."/>
            <person name="Zhao X.-W."/>
            <person name="Ke S."/>
            <person name="Chen Y.-Y."/>
            <person name="Wu W.-L."/>
            <person name="Hsu J.-L."/>
            <person name="Lin Y.-F."/>
            <person name="Huang M.-D."/>
            <person name="Li C.-Y."/>
            <person name="Huang L."/>
            <person name="Wang Z.-W."/>
            <person name="Zhao X."/>
            <person name="Zhong W.-Y."/>
            <person name="Peng D.-H."/>
            <person name="Ahmad S."/>
            <person name="Lan S."/>
            <person name="Zhang J.-S."/>
            <person name="Tsai W.-C."/>
            <person name="Van De Peer Y."/>
            <person name="Liu Z.-J."/>
        </authorList>
    </citation>
    <scope>NUCLEOTIDE SEQUENCE</scope>
    <source>
        <strain evidence="2">CP</strain>
        <tissue evidence="2">Leaves</tissue>
    </source>
</reference>
<dbReference type="AlphaFoldDB" id="A0AAV9EKV2"/>
<dbReference type="InterPro" id="IPR053168">
    <property type="entry name" value="Glutamic_endopeptidase"/>
</dbReference>
<organism evidence="2 3">
    <name type="scientific">Acorus calamus</name>
    <name type="common">Sweet flag</name>
    <dbReference type="NCBI Taxonomy" id="4465"/>
    <lineage>
        <taxon>Eukaryota</taxon>
        <taxon>Viridiplantae</taxon>
        <taxon>Streptophyta</taxon>
        <taxon>Embryophyta</taxon>
        <taxon>Tracheophyta</taxon>
        <taxon>Spermatophyta</taxon>
        <taxon>Magnoliopsida</taxon>
        <taxon>Liliopsida</taxon>
        <taxon>Acoraceae</taxon>
        <taxon>Acorus</taxon>
    </lineage>
</organism>
<dbReference type="Gene3D" id="3.90.1320.10">
    <property type="entry name" value="Outer-capsid protein sigma 3, large lobe"/>
    <property type="match status" value="1"/>
</dbReference>
<name>A0AAV9EKV2_ACOCL</name>
<reference evidence="2" key="1">
    <citation type="journal article" date="2023" name="Nat. Commun.">
        <title>Diploid and tetraploid genomes of Acorus and the evolution of monocots.</title>
        <authorList>
            <person name="Ma L."/>
            <person name="Liu K.W."/>
            <person name="Li Z."/>
            <person name="Hsiao Y.Y."/>
            <person name="Qi Y."/>
            <person name="Fu T."/>
            <person name="Tang G.D."/>
            <person name="Zhang D."/>
            <person name="Sun W.H."/>
            <person name="Liu D.K."/>
            <person name="Li Y."/>
            <person name="Chen G.Z."/>
            <person name="Liu X.D."/>
            <person name="Liao X.Y."/>
            <person name="Jiang Y.T."/>
            <person name="Yu X."/>
            <person name="Hao Y."/>
            <person name="Huang J."/>
            <person name="Zhao X.W."/>
            <person name="Ke S."/>
            <person name="Chen Y.Y."/>
            <person name="Wu W.L."/>
            <person name="Hsu J.L."/>
            <person name="Lin Y.F."/>
            <person name="Huang M.D."/>
            <person name="Li C.Y."/>
            <person name="Huang L."/>
            <person name="Wang Z.W."/>
            <person name="Zhao X."/>
            <person name="Zhong W.Y."/>
            <person name="Peng D.H."/>
            <person name="Ahmad S."/>
            <person name="Lan S."/>
            <person name="Zhang J.S."/>
            <person name="Tsai W.C."/>
            <person name="Van de Peer Y."/>
            <person name="Liu Z.J."/>
        </authorList>
    </citation>
    <scope>NUCLEOTIDE SEQUENCE</scope>
    <source>
        <strain evidence="2">CP</strain>
    </source>
</reference>
<dbReference type="Pfam" id="PF03080">
    <property type="entry name" value="Neprosin"/>
    <property type="match status" value="1"/>
</dbReference>
<evidence type="ECO:0000313" key="2">
    <source>
        <dbReference type="EMBL" id="KAK1314203.1"/>
    </source>
</evidence>
<evidence type="ECO:0000259" key="1">
    <source>
        <dbReference type="PROSITE" id="PS52045"/>
    </source>
</evidence>
<dbReference type="PANTHER" id="PTHR31589">
    <property type="entry name" value="PROTEIN, PUTATIVE (DUF239)-RELATED-RELATED"/>
    <property type="match status" value="1"/>
</dbReference>
<proteinExistence type="predicted"/>
<dbReference type="PANTHER" id="PTHR31589:SF110">
    <property type="entry name" value="PROTEIN, PUTATIVE (DUF239)-RELATED"/>
    <property type="match status" value="1"/>
</dbReference>
<gene>
    <name evidence="2" type="ORF">QJS10_CPA06g01297</name>
</gene>
<dbReference type="InterPro" id="IPR025521">
    <property type="entry name" value="Neprosin_propep"/>
</dbReference>
<dbReference type="EMBL" id="JAUJYO010000006">
    <property type="protein sequence ID" value="KAK1314203.1"/>
    <property type="molecule type" value="Genomic_DNA"/>
</dbReference>